<evidence type="ECO:0000313" key="6">
    <source>
        <dbReference type="Proteomes" id="UP000198312"/>
    </source>
</evidence>
<dbReference type="PANTHER" id="PTHR47504">
    <property type="entry name" value="RIGHT ORIGIN-BINDING PROTEIN"/>
    <property type="match status" value="1"/>
</dbReference>
<dbReference type="PROSITE" id="PS00041">
    <property type="entry name" value="HTH_ARAC_FAMILY_1"/>
    <property type="match status" value="1"/>
</dbReference>
<dbReference type="Gene3D" id="1.10.10.60">
    <property type="entry name" value="Homeodomain-like"/>
    <property type="match status" value="2"/>
</dbReference>
<dbReference type="InterPro" id="IPR029441">
    <property type="entry name" value="Cass2"/>
</dbReference>
<dbReference type="AlphaFoldDB" id="A0A220U060"/>
<dbReference type="EMBL" id="CP022315">
    <property type="protein sequence ID" value="ASK61459.1"/>
    <property type="molecule type" value="Genomic_DNA"/>
</dbReference>
<dbReference type="InterPro" id="IPR010499">
    <property type="entry name" value="AraC_E-bd"/>
</dbReference>
<keyword evidence="2" id="KW-0238">DNA-binding</keyword>
<keyword evidence="3" id="KW-0804">Transcription</keyword>
<dbReference type="PRINTS" id="PR00032">
    <property type="entry name" value="HTHARAC"/>
</dbReference>
<evidence type="ECO:0000313" key="5">
    <source>
        <dbReference type="EMBL" id="ASK61459.1"/>
    </source>
</evidence>
<dbReference type="OrthoDB" id="9801123at2"/>
<dbReference type="GO" id="GO:0003700">
    <property type="term" value="F:DNA-binding transcription factor activity"/>
    <property type="evidence" value="ECO:0007669"/>
    <property type="project" value="InterPro"/>
</dbReference>
<dbReference type="PANTHER" id="PTHR47504:SF5">
    <property type="entry name" value="RIGHT ORIGIN-BINDING PROTEIN"/>
    <property type="match status" value="1"/>
</dbReference>
<dbReference type="InterPro" id="IPR009057">
    <property type="entry name" value="Homeodomain-like_sf"/>
</dbReference>
<dbReference type="SMART" id="SM00342">
    <property type="entry name" value="HTH_ARAC"/>
    <property type="match status" value="1"/>
</dbReference>
<dbReference type="RefSeq" id="WP_089060736.1">
    <property type="nucleotide sequence ID" value="NZ_CP022315.1"/>
</dbReference>
<dbReference type="SMART" id="SM00871">
    <property type="entry name" value="AraC_E_bind"/>
    <property type="match status" value="1"/>
</dbReference>
<dbReference type="GO" id="GO:0043565">
    <property type="term" value="F:sequence-specific DNA binding"/>
    <property type="evidence" value="ECO:0007669"/>
    <property type="project" value="InterPro"/>
</dbReference>
<proteinExistence type="predicted"/>
<dbReference type="Pfam" id="PF14526">
    <property type="entry name" value="Cass2"/>
    <property type="match status" value="1"/>
</dbReference>
<evidence type="ECO:0000256" key="1">
    <source>
        <dbReference type="ARBA" id="ARBA00023015"/>
    </source>
</evidence>
<sequence length="287" mass="32725">MEGLERLADSIDFIEKNLESNLSIEEAATIACMSKFHYQRMFSMLTGVTVADYIRRRRLTLAAQALTHSNSKVIDIALRFGYETPESFSKAFRKIHGINPSAVRQDSHQLKAFPKLFFQIQLKGDVEMDYRIVEKDAFQVIGKGIRTSIVNGQNHREIPVFWDESNRNGFVDELEKDCGSMGVIGACMEFDATQEKLSYYICAEKNRQETPADWEEKEIPAATWAVFESVGAMPDAIPQTWDRVFSEWFPSTGYEHAGGTELEVYSTKGDTTAEDYRCEIWIPIVKK</sequence>
<dbReference type="Pfam" id="PF12833">
    <property type="entry name" value="HTH_18"/>
    <property type="match status" value="1"/>
</dbReference>
<evidence type="ECO:0000256" key="2">
    <source>
        <dbReference type="ARBA" id="ARBA00023125"/>
    </source>
</evidence>
<evidence type="ECO:0000256" key="3">
    <source>
        <dbReference type="ARBA" id="ARBA00023163"/>
    </source>
</evidence>
<dbReference type="InterPro" id="IPR011256">
    <property type="entry name" value="Reg_factor_effector_dom_sf"/>
</dbReference>
<dbReference type="InterPro" id="IPR020449">
    <property type="entry name" value="Tscrpt_reg_AraC-type_HTH"/>
</dbReference>
<dbReference type="Proteomes" id="UP000198312">
    <property type="component" value="Chromosome"/>
</dbReference>
<dbReference type="PROSITE" id="PS01124">
    <property type="entry name" value="HTH_ARAC_FAMILY_2"/>
    <property type="match status" value="1"/>
</dbReference>
<reference evidence="5 6" key="1">
    <citation type="submission" date="2017-07" db="EMBL/GenBank/DDBJ databases">
        <title>Virgibacillus sp. LM2416.</title>
        <authorList>
            <person name="Tak E.J."/>
            <person name="Bae J.-W."/>
        </authorList>
    </citation>
    <scope>NUCLEOTIDE SEQUENCE [LARGE SCALE GENOMIC DNA]</scope>
    <source>
        <strain evidence="5 6">LM2416</strain>
    </source>
</reference>
<organism evidence="5 6">
    <name type="scientific">Virgibacillus phasianinus</name>
    <dbReference type="NCBI Taxonomy" id="2017483"/>
    <lineage>
        <taxon>Bacteria</taxon>
        <taxon>Bacillati</taxon>
        <taxon>Bacillota</taxon>
        <taxon>Bacilli</taxon>
        <taxon>Bacillales</taxon>
        <taxon>Bacillaceae</taxon>
        <taxon>Virgibacillus</taxon>
    </lineage>
</organism>
<dbReference type="InterPro" id="IPR018062">
    <property type="entry name" value="HTH_AraC-typ_CS"/>
</dbReference>
<evidence type="ECO:0000259" key="4">
    <source>
        <dbReference type="PROSITE" id="PS01124"/>
    </source>
</evidence>
<keyword evidence="6" id="KW-1185">Reference proteome</keyword>
<dbReference type="SUPFAM" id="SSF55136">
    <property type="entry name" value="Probable bacterial effector-binding domain"/>
    <property type="match status" value="1"/>
</dbReference>
<dbReference type="InterPro" id="IPR018060">
    <property type="entry name" value="HTH_AraC"/>
</dbReference>
<dbReference type="Gene3D" id="3.20.80.10">
    <property type="entry name" value="Regulatory factor, effector binding domain"/>
    <property type="match status" value="1"/>
</dbReference>
<keyword evidence="1" id="KW-0805">Transcription regulation</keyword>
<protein>
    <submittedName>
        <fullName evidence="5">AraC family transcriptional regulator</fullName>
    </submittedName>
</protein>
<name>A0A220U060_9BACI</name>
<gene>
    <name evidence="5" type="ORF">CFK37_04355</name>
</gene>
<dbReference type="SUPFAM" id="SSF46689">
    <property type="entry name" value="Homeodomain-like"/>
    <property type="match status" value="2"/>
</dbReference>
<dbReference type="KEGG" id="vil:CFK37_04355"/>
<dbReference type="InterPro" id="IPR050959">
    <property type="entry name" value="MarA-like"/>
</dbReference>
<accession>A0A220U060</accession>
<feature type="domain" description="HTH araC/xylS-type" evidence="4">
    <location>
        <begin position="8"/>
        <end position="106"/>
    </location>
</feature>